<dbReference type="AlphaFoldDB" id="H1Y7Z7"/>
<organism evidence="1 2">
    <name type="scientific">Mucilaginibacter paludis DSM 18603</name>
    <dbReference type="NCBI Taxonomy" id="714943"/>
    <lineage>
        <taxon>Bacteria</taxon>
        <taxon>Pseudomonadati</taxon>
        <taxon>Bacteroidota</taxon>
        <taxon>Sphingobacteriia</taxon>
        <taxon>Sphingobacteriales</taxon>
        <taxon>Sphingobacteriaceae</taxon>
        <taxon>Mucilaginibacter</taxon>
    </lineage>
</organism>
<proteinExistence type="predicted"/>
<dbReference type="STRING" id="714943.Mucpa_6430"/>
<keyword evidence="2" id="KW-1185">Reference proteome</keyword>
<dbReference type="RefSeq" id="WP_008512254.1">
    <property type="nucleotide sequence ID" value="NZ_CM001403.1"/>
</dbReference>
<protein>
    <recommendedName>
        <fullName evidence="3">DUF4249 domain-containing protein</fullName>
    </recommendedName>
</protein>
<dbReference type="eggNOG" id="ENOG503002P">
    <property type="taxonomic scope" value="Bacteria"/>
</dbReference>
<reference evidence="1" key="1">
    <citation type="submission" date="2011-09" db="EMBL/GenBank/DDBJ databases">
        <title>The permanent draft genome of Mucilaginibacter paludis DSM 18603.</title>
        <authorList>
            <consortium name="US DOE Joint Genome Institute (JGI-PGF)"/>
            <person name="Lucas S."/>
            <person name="Han J."/>
            <person name="Lapidus A."/>
            <person name="Bruce D."/>
            <person name="Goodwin L."/>
            <person name="Pitluck S."/>
            <person name="Peters L."/>
            <person name="Kyrpides N."/>
            <person name="Mavromatis K."/>
            <person name="Ivanova N."/>
            <person name="Mikhailova N."/>
            <person name="Held B."/>
            <person name="Detter J.C."/>
            <person name="Tapia R."/>
            <person name="Han C."/>
            <person name="Land M."/>
            <person name="Hauser L."/>
            <person name="Markowitz V."/>
            <person name="Cheng J.-F."/>
            <person name="Hugenholtz P."/>
            <person name="Woyke T."/>
            <person name="Wu D."/>
            <person name="Tindall B."/>
            <person name="Brambilla E."/>
            <person name="Klenk H.-P."/>
            <person name="Eisen J.A."/>
        </authorList>
    </citation>
    <scope>NUCLEOTIDE SEQUENCE [LARGE SCALE GENOMIC DNA]</scope>
    <source>
        <strain evidence="1">DSM 18603</strain>
    </source>
</reference>
<dbReference type="OrthoDB" id="1117838at2"/>
<sequence length="269" mass="29490">MEITIKKISFLLFIVAACVISSCKKESTGTAIEDQPVVVGYLIPGQPISVKIYQQKGLADTANYGSPITGLKLNISDGSKTIQLTETATGTYTYSDLSFLTTGKTYTLQFNYQNTSVTAQTLMPAKPENYTASTTLINLPLATNITPGVSSGVALTLKWSNPDSLYHVLVFKNDDASPFNIHPNRNSQVNFTFNAKQAAYYDVHFDSFNYLGIYRIILYSVNKEYIDILTSNANSSSQKLTNPPTNVTNGFGIFTAMQADTITLTLTQY</sequence>
<name>H1Y7Z7_9SPHI</name>
<evidence type="ECO:0000313" key="2">
    <source>
        <dbReference type="Proteomes" id="UP000002774"/>
    </source>
</evidence>
<accession>H1Y7Z7</accession>
<dbReference type="EMBL" id="CM001403">
    <property type="protein sequence ID" value="EHQ30483.1"/>
    <property type="molecule type" value="Genomic_DNA"/>
</dbReference>
<evidence type="ECO:0008006" key="3">
    <source>
        <dbReference type="Google" id="ProtNLM"/>
    </source>
</evidence>
<dbReference type="Proteomes" id="UP000002774">
    <property type="component" value="Chromosome"/>
</dbReference>
<dbReference type="HOGENOM" id="CLU_1033699_0_0_10"/>
<dbReference type="PROSITE" id="PS51257">
    <property type="entry name" value="PROKAR_LIPOPROTEIN"/>
    <property type="match status" value="1"/>
</dbReference>
<evidence type="ECO:0000313" key="1">
    <source>
        <dbReference type="EMBL" id="EHQ30483.1"/>
    </source>
</evidence>
<gene>
    <name evidence="1" type="ORF">Mucpa_6430</name>
</gene>